<protein>
    <submittedName>
        <fullName evidence="2">DUF2780 domain-containing protein</fullName>
    </submittedName>
</protein>
<proteinExistence type="predicted"/>
<feature type="signal peptide" evidence="1">
    <location>
        <begin position="1"/>
        <end position="22"/>
    </location>
</feature>
<comment type="caution">
    <text evidence="2">The sequence shown here is derived from an EMBL/GenBank/DDBJ whole genome shotgun (WGS) entry which is preliminary data.</text>
</comment>
<reference evidence="3" key="1">
    <citation type="submission" date="2018-08" db="EMBL/GenBank/DDBJ databases">
        <title>Thalassotalea euphylliae genome.</title>
        <authorList>
            <person name="Summers S."/>
            <person name="Rice S.A."/>
            <person name="Freckelton M.L."/>
            <person name="Nedved B.T."/>
            <person name="Hadfield M.G."/>
        </authorList>
    </citation>
    <scope>NUCLEOTIDE SEQUENCE [LARGE SCALE GENOMIC DNA]</scope>
    <source>
        <strain evidence="3">H3</strain>
    </source>
</reference>
<sequence>MSTKPIALLLSSALLFSAPSHAEGWLESLKSMLGIGTSESQEAEQPQASIEGLMASLKSLGVTEAQIQGGLAAIMNFVSNNISSEEFNQLAEALPGSKELLDAVPDISQLKSGSGLSGLLDKASEYSDTLKAANDVKKQFEVIGLSPEMIGQYTTKIQEYLDTPEGAQAKQIIQDSLSKLLG</sequence>
<dbReference type="InterPro" id="IPR021302">
    <property type="entry name" value="DUF2780_VcgC/VcgE"/>
</dbReference>
<evidence type="ECO:0000313" key="2">
    <source>
        <dbReference type="EMBL" id="REL32511.1"/>
    </source>
</evidence>
<organism evidence="2 3">
    <name type="scientific">Thalassotalea euphylliae</name>
    <dbReference type="NCBI Taxonomy" id="1655234"/>
    <lineage>
        <taxon>Bacteria</taxon>
        <taxon>Pseudomonadati</taxon>
        <taxon>Pseudomonadota</taxon>
        <taxon>Gammaproteobacteria</taxon>
        <taxon>Alteromonadales</taxon>
        <taxon>Colwelliaceae</taxon>
        <taxon>Thalassotalea</taxon>
    </lineage>
</organism>
<gene>
    <name evidence="2" type="ORF">DXX94_18335</name>
</gene>
<dbReference type="AlphaFoldDB" id="A0A3E0U6A2"/>
<keyword evidence="1" id="KW-0732">Signal</keyword>
<dbReference type="RefSeq" id="WP_116018127.1">
    <property type="nucleotide sequence ID" value="NZ_QUOT01000001.1"/>
</dbReference>
<feature type="chain" id="PRO_5017621566" evidence="1">
    <location>
        <begin position="23"/>
        <end position="182"/>
    </location>
</feature>
<dbReference type="Pfam" id="PF11075">
    <property type="entry name" value="DUF2780"/>
    <property type="match status" value="1"/>
</dbReference>
<name>A0A3E0U6A2_9GAMM</name>
<dbReference type="Proteomes" id="UP000256899">
    <property type="component" value="Unassembled WGS sequence"/>
</dbReference>
<keyword evidence="3" id="KW-1185">Reference proteome</keyword>
<dbReference type="EMBL" id="QUOT01000001">
    <property type="protein sequence ID" value="REL32511.1"/>
    <property type="molecule type" value="Genomic_DNA"/>
</dbReference>
<evidence type="ECO:0000256" key="1">
    <source>
        <dbReference type="SAM" id="SignalP"/>
    </source>
</evidence>
<evidence type="ECO:0000313" key="3">
    <source>
        <dbReference type="Proteomes" id="UP000256899"/>
    </source>
</evidence>
<accession>A0A3E0U6A2</accession>